<dbReference type="GO" id="GO:0016787">
    <property type="term" value="F:hydrolase activity"/>
    <property type="evidence" value="ECO:0007669"/>
    <property type="project" value="UniProtKB-KW"/>
</dbReference>
<evidence type="ECO:0000256" key="11">
    <source>
        <dbReference type="PROSITE-ProRule" id="PRU00552"/>
    </source>
</evidence>
<evidence type="ECO:0000256" key="2">
    <source>
        <dbReference type="ARBA" id="ARBA00022490"/>
    </source>
</evidence>
<dbReference type="CDD" id="cd18787">
    <property type="entry name" value="SF2_C_DEAD"/>
    <property type="match status" value="1"/>
</dbReference>
<dbReference type="GO" id="GO:0042255">
    <property type="term" value="P:ribosome assembly"/>
    <property type="evidence" value="ECO:0007669"/>
    <property type="project" value="UniProtKB-ARBA"/>
</dbReference>
<dbReference type="InterPro" id="IPR027417">
    <property type="entry name" value="P-loop_NTPase"/>
</dbReference>
<dbReference type="GO" id="GO:0005829">
    <property type="term" value="C:cytosol"/>
    <property type="evidence" value="ECO:0007669"/>
    <property type="project" value="TreeGrafter"/>
</dbReference>
<sequence length="793" mass="85635">MSRWLGPFVPENPVHPRPLAAGPPRLMGPFRCRPHGLRAVVGSRRIEVLAAPMVVRVASGAAAETRRAALRHSEEPMATESSPPPSTSGFAALGLLPALLSTLSELGYEEPTPIQRESIPHLSAGRDLVGQAATGTGKTAAFALPLLNRLEIDKTVAPRPTALVLVPTRELAMQVAQAVHRYGRPMGVQVLPIYGGQSFSLQLRALRRGVHVIVATPGRALDHVNRGTLTLDGMRTVVLDEADEMLDMGFAEDLEAILSATPAERQTVLFSATLPPRIAAIAGKHLRDPVHVKIAVEKTAPGELPRIRQSAYVVGRAHKPAALTRVLDMESPASALIFCRTRNEVNELTEALHARGYDAQALHGGLSQEQRDRVMSRFRSGAAELLVATDVAARGLDIDHLSHVVNYDVPPAAEVYVHRIGRTGRAGREGAAITLAEPREHRLLRNIERLTGQRIEVASLPTVADLKARRLEVARTSIREVLGEGDLEAFRSVVASLAEEFDIMDIAAAAVKLVHQGGLGDREDEEKEIPAPPPPPMDRRGPAWGDRGGPSFGDRGAPRWRGNDTRFQDRPRGRWDQGGQGRWDQGGGERRGPPRGPSWQGPPGDEGQGPARAPAWQDAPEAAGKPAAPSARWQDLIAEDERGAPRGAGPKEFTRGEGRAPAWQGPPGGEGRAPSRSAARKDQGGVTRLFVSAGHSAGIRPSDLVGAIANEASLSSRAIGAIEIADHFSMVEVPSESAELIIEALSSTRLKGRKVQVRRDREERRDDRRDDRREGWREPHGGTGMSPPRRPKR</sequence>
<dbReference type="InterPro" id="IPR005580">
    <property type="entry name" value="DbpA/CsdA_RNA-bd_dom"/>
</dbReference>
<evidence type="ECO:0000259" key="16">
    <source>
        <dbReference type="PROSITE" id="PS51195"/>
    </source>
</evidence>
<proteinExistence type="inferred from homology"/>
<evidence type="ECO:0000256" key="5">
    <source>
        <dbReference type="ARBA" id="ARBA00022806"/>
    </source>
</evidence>
<evidence type="ECO:0000256" key="13">
    <source>
        <dbReference type="SAM" id="MobiDB-lite"/>
    </source>
</evidence>
<keyword evidence="3 12" id="KW-0547">Nucleotide-binding</keyword>
<dbReference type="Pfam" id="PF00271">
    <property type="entry name" value="Helicase_C"/>
    <property type="match status" value="1"/>
</dbReference>
<dbReference type="GO" id="GO:0005840">
    <property type="term" value="C:ribosome"/>
    <property type="evidence" value="ECO:0007669"/>
    <property type="project" value="TreeGrafter"/>
</dbReference>
<dbReference type="GO" id="GO:0033592">
    <property type="term" value="F:RNA strand annealing activity"/>
    <property type="evidence" value="ECO:0007669"/>
    <property type="project" value="TreeGrafter"/>
</dbReference>
<protein>
    <recommendedName>
        <fullName evidence="10">DEAD-box ATP-dependent RNA helicase RhpA</fullName>
        <ecNumber evidence="1">3.6.4.13</ecNumber>
    </recommendedName>
</protein>
<dbReference type="FunFam" id="3.40.50.300:FF:000108">
    <property type="entry name" value="ATP-dependent RNA helicase RhlE"/>
    <property type="match status" value="1"/>
</dbReference>
<dbReference type="CDD" id="cd00268">
    <property type="entry name" value="DEADc"/>
    <property type="match status" value="1"/>
</dbReference>
<reference evidence="17 18" key="1">
    <citation type="submission" date="2015-07" db="EMBL/GenBank/DDBJ databases">
        <title>Genome analysis of myxobacterium Chondromyces crocatus Cm c5 reveals a high potential for natural compound synthesis and the genetic basis for the loss of fruiting body formation.</title>
        <authorList>
            <person name="Zaburannyi N."/>
            <person name="Bunk B."/>
            <person name="Maier J."/>
            <person name="Overmann J."/>
            <person name="Mueller R."/>
        </authorList>
    </citation>
    <scope>NUCLEOTIDE SEQUENCE [LARGE SCALE GENOMIC DNA]</scope>
    <source>
        <strain evidence="17 18">Cm c5</strain>
    </source>
</reference>
<dbReference type="PROSITE" id="PS51195">
    <property type="entry name" value="Q_MOTIF"/>
    <property type="match status" value="1"/>
</dbReference>
<feature type="region of interest" description="Disordered" evidence="13">
    <location>
        <begin position="66"/>
        <end position="87"/>
    </location>
</feature>
<dbReference type="Pfam" id="PF25399">
    <property type="entry name" value="DeaD_dimer"/>
    <property type="match status" value="1"/>
</dbReference>
<evidence type="ECO:0000256" key="6">
    <source>
        <dbReference type="ARBA" id="ARBA00022840"/>
    </source>
</evidence>
<dbReference type="SMART" id="SM00487">
    <property type="entry name" value="DEXDc"/>
    <property type="match status" value="1"/>
</dbReference>
<feature type="domain" description="DEAD-box RNA helicase Q" evidence="16">
    <location>
        <begin position="88"/>
        <end position="116"/>
    </location>
</feature>
<evidence type="ECO:0000259" key="15">
    <source>
        <dbReference type="PROSITE" id="PS51194"/>
    </source>
</evidence>
<dbReference type="SUPFAM" id="SSF52540">
    <property type="entry name" value="P-loop containing nucleoside triphosphate hydrolases"/>
    <property type="match status" value="1"/>
</dbReference>
<feature type="compositionally biased region" description="Basic and acidic residues" evidence="13">
    <location>
        <begin position="757"/>
        <end position="780"/>
    </location>
</feature>
<evidence type="ECO:0000256" key="1">
    <source>
        <dbReference type="ARBA" id="ARBA00012552"/>
    </source>
</evidence>
<name>A0A0K1EMQ7_CHOCO</name>
<evidence type="ECO:0000256" key="4">
    <source>
        <dbReference type="ARBA" id="ARBA00022801"/>
    </source>
</evidence>
<dbReference type="GO" id="GO:0009409">
    <property type="term" value="P:response to cold"/>
    <property type="evidence" value="ECO:0007669"/>
    <property type="project" value="TreeGrafter"/>
</dbReference>
<dbReference type="InterPro" id="IPR014014">
    <property type="entry name" value="RNA_helicase_DEAD_Q_motif"/>
</dbReference>
<dbReference type="InterPro" id="IPR044742">
    <property type="entry name" value="DEAD/DEAH_RhlB"/>
</dbReference>
<evidence type="ECO:0000256" key="7">
    <source>
        <dbReference type="ARBA" id="ARBA00023016"/>
    </source>
</evidence>
<dbReference type="InterPro" id="IPR014001">
    <property type="entry name" value="Helicase_ATP-bd"/>
</dbReference>
<evidence type="ECO:0000256" key="3">
    <source>
        <dbReference type="ARBA" id="ARBA00022741"/>
    </source>
</evidence>
<evidence type="ECO:0000256" key="9">
    <source>
        <dbReference type="ARBA" id="ARBA00047984"/>
    </source>
</evidence>
<dbReference type="SMART" id="SM00490">
    <property type="entry name" value="HELICc"/>
    <property type="match status" value="1"/>
</dbReference>
<dbReference type="CDD" id="cd12252">
    <property type="entry name" value="RRM_DbpA"/>
    <property type="match status" value="1"/>
</dbReference>
<feature type="domain" description="Helicase C-terminal" evidence="15">
    <location>
        <begin position="322"/>
        <end position="467"/>
    </location>
</feature>
<accession>A0A0K1EMQ7</accession>
<dbReference type="Proteomes" id="UP000067626">
    <property type="component" value="Chromosome"/>
</dbReference>
<dbReference type="InterPro" id="IPR011545">
    <property type="entry name" value="DEAD/DEAH_box_helicase_dom"/>
</dbReference>
<dbReference type="PROSITE" id="PS51194">
    <property type="entry name" value="HELICASE_CTER"/>
    <property type="match status" value="1"/>
</dbReference>
<dbReference type="Gene3D" id="3.30.70.330">
    <property type="match status" value="1"/>
</dbReference>
<evidence type="ECO:0000313" key="17">
    <source>
        <dbReference type="EMBL" id="AKT42124.1"/>
    </source>
</evidence>
<feature type="domain" description="Helicase ATP-binding" evidence="14">
    <location>
        <begin position="119"/>
        <end position="292"/>
    </location>
</feature>
<keyword evidence="4 12" id="KW-0378">Hydrolase</keyword>
<dbReference type="PANTHER" id="PTHR47963">
    <property type="entry name" value="DEAD-BOX ATP-DEPENDENT RNA HELICASE 47, MITOCHONDRIAL"/>
    <property type="match status" value="1"/>
</dbReference>
<keyword evidence="5 12" id="KW-0347">Helicase</keyword>
<keyword evidence="18" id="KW-1185">Reference proteome</keyword>
<dbReference type="Pfam" id="PF03880">
    <property type="entry name" value="DbpA"/>
    <property type="match status" value="1"/>
</dbReference>
<dbReference type="InterPro" id="IPR012677">
    <property type="entry name" value="Nucleotide-bd_a/b_plait_sf"/>
</dbReference>
<feature type="region of interest" description="Disordered" evidence="13">
    <location>
        <begin position="518"/>
        <end position="684"/>
    </location>
</feature>
<comment type="catalytic activity">
    <reaction evidence="9">
        <text>ATP + H2O = ADP + phosphate + H(+)</text>
        <dbReference type="Rhea" id="RHEA:13065"/>
        <dbReference type="ChEBI" id="CHEBI:15377"/>
        <dbReference type="ChEBI" id="CHEBI:15378"/>
        <dbReference type="ChEBI" id="CHEBI:30616"/>
        <dbReference type="ChEBI" id="CHEBI:43474"/>
        <dbReference type="ChEBI" id="CHEBI:456216"/>
        <dbReference type="EC" id="3.6.4.13"/>
    </reaction>
</comment>
<keyword evidence="7" id="KW-0346">Stress response</keyword>
<dbReference type="STRING" id="52.CMC5_063470"/>
<dbReference type="Pfam" id="PF00270">
    <property type="entry name" value="DEAD"/>
    <property type="match status" value="1"/>
</dbReference>
<evidence type="ECO:0000313" key="18">
    <source>
        <dbReference type="Proteomes" id="UP000067626"/>
    </source>
</evidence>
<evidence type="ECO:0000256" key="12">
    <source>
        <dbReference type="RuleBase" id="RU000492"/>
    </source>
</evidence>
<feature type="compositionally biased region" description="Basic and acidic residues" evidence="13">
    <location>
        <begin position="66"/>
        <end position="75"/>
    </location>
</feature>
<evidence type="ECO:0000256" key="10">
    <source>
        <dbReference type="ARBA" id="ARBA00074363"/>
    </source>
</evidence>
<dbReference type="EMBL" id="CP012159">
    <property type="protein sequence ID" value="AKT42124.1"/>
    <property type="molecule type" value="Genomic_DNA"/>
</dbReference>
<feature type="compositionally biased region" description="Basic and acidic residues" evidence="13">
    <location>
        <begin position="561"/>
        <end position="575"/>
    </location>
</feature>
<dbReference type="PROSITE" id="PS00039">
    <property type="entry name" value="DEAD_ATP_HELICASE"/>
    <property type="match status" value="1"/>
</dbReference>
<evidence type="ECO:0000256" key="8">
    <source>
        <dbReference type="ARBA" id="ARBA00038437"/>
    </source>
</evidence>
<dbReference type="GO" id="GO:0003724">
    <property type="term" value="F:RNA helicase activity"/>
    <property type="evidence" value="ECO:0007669"/>
    <property type="project" value="UniProtKB-EC"/>
</dbReference>
<keyword evidence="6 12" id="KW-0067">ATP-binding</keyword>
<dbReference type="PROSITE" id="PS51192">
    <property type="entry name" value="HELICASE_ATP_BIND_1"/>
    <property type="match status" value="1"/>
</dbReference>
<dbReference type="PATRIC" id="fig|52.7.peg.6979"/>
<dbReference type="InterPro" id="IPR057325">
    <property type="entry name" value="DeaD_dimer"/>
</dbReference>
<dbReference type="PANTHER" id="PTHR47963:SF8">
    <property type="entry name" value="ATP-DEPENDENT RNA HELICASE DEAD"/>
    <property type="match status" value="1"/>
</dbReference>
<dbReference type="InterPro" id="IPR000629">
    <property type="entry name" value="RNA-helicase_DEAD-box_CS"/>
</dbReference>
<feature type="region of interest" description="Disordered" evidence="13">
    <location>
        <begin position="751"/>
        <end position="793"/>
    </location>
</feature>
<gene>
    <name evidence="17" type="ORF">CMC5_063470</name>
</gene>
<evidence type="ECO:0000259" key="14">
    <source>
        <dbReference type="PROSITE" id="PS51192"/>
    </source>
</evidence>
<dbReference type="GO" id="GO:0005524">
    <property type="term" value="F:ATP binding"/>
    <property type="evidence" value="ECO:0007669"/>
    <property type="project" value="UniProtKB-KW"/>
</dbReference>
<dbReference type="InterPro" id="IPR050547">
    <property type="entry name" value="DEAD_box_RNA_helicases"/>
</dbReference>
<feature type="compositionally biased region" description="Gly residues" evidence="13">
    <location>
        <begin position="576"/>
        <end position="586"/>
    </location>
</feature>
<feature type="short sequence motif" description="Q motif" evidence="11">
    <location>
        <begin position="88"/>
        <end position="116"/>
    </location>
</feature>
<comment type="similarity">
    <text evidence="8 12">Belongs to the DEAD box helicase family.</text>
</comment>
<dbReference type="AlphaFoldDB" id="A0A0K1EMQ7"/>
<dbReference type="KEGG" id="ccro:CMC5_063470"/>
<organism evidence="17 18">
    <name type="scientific">Chondromyces crocatus</name>
    <dbReference type="NCBI Taxonomy" id="52"/>
    <lineage>
        <taxon>Bacteria</taxon>
        <taxon>Pseudomonadati</taxon>
        <taxon>Myxococcota</taxon>
        <taxon>Polyangia</taxon>
        <taxon>Polyangiales</taxon>
        <taxon>Polyangiaceae</taxon>
        <taxon>Chondromyces</taxon>
    </lineage>
</organism>
<dbReference type="EC" id="3.6.4.13" evidence="1"/>
<keyword evidence="2" id="KW-0963">Cytoplasm</keyword>
<dbReference type="Gene3D" id="3.40.50.300">
    <property type="entry name" value="P-loop containing nucleotide triphosphate hydrolases"/>
    <property type="match status" value="2"/>
</dbReference>
<dbReference type="InterPro" id="IPR001650">
    <property type="entry name" value="Helicase_C-like"/>
</dbReference>